<dbReference type="EMBL" id="HBIX01001703">
    <property type="protein sequence ID" value="CAE0708546.1"/>
    <property type="molecule type" value="Transcribed_RNA"/>
</dbReference>
<sequence>MVIPCAIGAAKAVGTAGSAGATALGIGMGKSDMDQSRDLFKQQMGQTKRLWTADWAEASVRHGESIMQAARHHSEAQALATASYYQAEKLASQGIKLARDQDSRAYELVWRAEVRESLRDELCNQNNRFNSIMLCDTVCLGCVFTLVVESPPAETSALMLNAYVCGLGISIMLFSLSLWGAMIMVRRLHDNTAARLERKLFVQSEDLQKAWQQQVTKNLPTGAQEMYLVHQAYEKWVVEYIDPIGKMSIELLSIGVVTMFVTAGILIHSVFLAEYDDLFVVPIFWSCIAITSTVLLFMKFSEDRKEKKKEGVYDVSWQDESSFTTGPYAKIDKSARELSSSAAVALGSLERVESFGRQERMEREFCTKSQLLHRQAESLRRESVSRTNMRNEVLQLLTTAAEELDALPEELISRTNKILHSIDEADVRTASLVTTQLETENSQEQEKYHVGLSRVSQSNYHLLQAPPSQEKIGAHPIDAQRIPVSLGSLRKKLGEISHTTLLRLRNTSNEPLRLKSGVQLKEGRYIKSINANDPHGNAICFHLYPGTEIPPRTEVLVVSRSSGAWFPTSGIAGKIIYTNYDGSWTFEISFRNDLIGNVRRCRVKAYPTNGTNEDLTNESKQYWEISKDEYDGKVNSEILISFDVLRGARGLFRQLQSTLILKSAFLLVKKLQFGLGIQWHQRWCVLTPIEIIFSKDEASEKQDKILLKDITKVHEDGNLLMKNIFQIHTNVGDKGPHRLATKSIEERDDWIKKIQKAVERISETPIGLSPLSIPAGGFTESSSTASGGDDSPYRHLVASPSYVEDGIECVHRDKKTEILTL</sequence>
<dbReference type="Pfam" id="PF00169">
    <property type="entry name" value="PH"/>
    <property type="match status" value="1"/>
</dbReference>
<keyword evidence="1" id="KW-0812">Transmembrane</keyword>
<evidence type="ECO:0000259" key="2">
    <source>
        <dbReference type="PROSITE" id="PS50003"/>
    </source>
</evidence>
<dbReference type="SMART" id="SM00233">
    <property type="entry name" value="PH"/>
    <property type="match status" value="1"/>
</dbReference>
<organism evidence="3">
    <name type="scientific">Pseudo-nitzschia australis</name>
    <dbReference type="NCBI Taxonomy" id="44445"/>
    <lineage>
        <taxon>Eukaryota</taxon>
        <taxon>Sar</taxon>
        <taxon>Stramenopiles</taxon>
        <taxon>Ochrophyta</taxon>
        <taxon>Bacillariophyta</taxon>
        <taxon>Bacillariophyceae</taxon>
        <taxon>Bacillariophycidae</taxon>
        <taxon>Bacillariales</taxon>
        <taxon>Bacillariaceae</taxon>
        <taxon>Pseudo-nitzschia</taxon>
    </lineage>
</organism>
<gene>
    <name evidence="3" type="ORF">PAUS00366_LOCUS1266</name>
</gene>
<feature type="domain" description="PH" evidence="2">
    <location>
        <begin position="659"/>
        <end position="759"/>
    </location>
</feature>
<evidence type="ECO:0000256" key="1">
    <source>
        <dbReference type="SAM" id="Phobius"/>
    </source>
</evidence>
<dbReference type="SUPFAM" id="SSF50729">
    <property type="entry name" value="PH domain-like"/>
    <property type="match status" value="1"/>
</dbReference>
<dbReference type="AlphaFoldDB" id="A0A7S4A9V1"/>
<dbReference type="PROSITE" id="PS50003">
    <property type="entry name" value="PH_DOMAIN"/>
    <property type="match status" value="1"/>
</dbReference>
<feature type="transmembrane region" description="Helical" evidence="1">
    <location>
        <begin position="160"/>
        <end position="185"/>
    </location>
</feature>
<dbReference type="CDD" id="cd00821">
    <property type="entry name" value="PH"/>
    <property type="match status" value="1"/>
</dbReference>
<dbReference type="InterPro" id="IPR001849">
    <property type="entry name" value="PH_domain"/>
</dbReference>
<accession>A0A7S4A9V1</accession>
<reference evidence="3" key="1">
    <citation type="submission" date="2021-01" db="EMBL/GenBank/DDBJ databases">
        <authorList>
            <person name="Corre E."/>
            <person name="Pelletier E."/>
            <person name="Niang G."/>
            <person name="Scheremetjew M."/>
            <person name="Finn R."/>
            <person name="Kale V."/>
            <person name="Holt S."/>
            <person name="Cochrane G."/>
            <person name="Meng A."/>
            <person name="Brown T."/>
            <person name="Cohen L."/>
        </authorList>
    </citation>
    <scope>NUCLEOTIDE SEQUENCE</scope>
    <source>
        <strain evidence="3">10249 10 AB</strain>
    </source>
</reference>
<dbReference type="InterPro" id="IPR011993">
    <property type="entry name" value="PH-like_dom_sf"/>
</dbReference>
<keyword evidence="1" id="KW-0472">Membrane</keyword>
<evidence type="ECO:0000313" key="3">
    <source>
        <dbReference type="EMBL" id="CAE0708546.1"/>
    </source>
</evidence>
<protein>
    <recommendedName>
        <fullName evidence="2">PH domain-containing protein</fullName>
    </recommendedName>
</protein>
<dbReference type="Gene3D" id="2.60.270.50">
    <property type="match status" value="1"/>
</dbReference>
<keyword evidence="1" id="KW-1133">Transmembrane helix</keyword>
<dbReference type="Gene3D" id="2.30.29.30">
    <property type="entry name" value="Pleckstrin-homology domain (PH domain)/Phosphotyrosine-binding domain (PTB)"/>
    <property type="match status" value="1"/>
</dbReference>
<proteinExistence type="predicted"/>
<feature type="transmembrane region" description="Helical" evidence="1">
    <location>
        <begin position="129"/>
        <end position="148"/>
    </location>
</feature>
<feature type="transmembrane region" description="Helical" evidence="1">
    <location>
        <begin position="251"/>
        <end position="273"/>
    </location>
</feature>
<name>A0A7S4A9V1_9STRA</name>
<feature type="transmembrane region" description="Helical" evidence="1">
    <location>
        <begin position="279"/>
        <end position="298"/>
    </location>
</feature>